<evidence type="ECO:0000256" key="14">
    <source>
        <dbReference type="PROSITE-ProRule" id="PRU00176"/>
    </source>
</evidence>
<dbReference type="GO" id="GO:0036002">
    <property type="term" value="F:pre-mRNA binding"/>
    <property type="evidence" value="ECO:0007669"/>
    <property type="project" value="TreeGrafter"/>
</dbReference>
<dbReference type="RefSeq" id="XP_027613000.1">
    <property type="nucleotide sequence ID" value="XM_027757199.1"/>
</dbReference>
<dbReference type="InterPro" id="IPR000594">
    <property type="entry name" value="ThiF_NAD_FAD-bd"/>
</dbReference>
<feature type="domain" description="RRM" evidence="16">
    <location>
        <begin position="595"/>
        <end position="674"/>
    </location>
</feature>
<dbReference type="InterPro" id="IPR048995">
    <property type="entry name" value="STL11/RBM22-like_N"/>
</dbReference>
<dbReference type="GO" id="GO:0008270">
    <property type="term" value="F:zinc ion binding"/>
    <property type="evidence" value="ECO:0007669"/>
    <property type="project" value="UniProtKB-KW"/>
</dbReference>
<dbReference type="InterPro" id="IPR014929">
    <property type="entry name" value="E2-binding"/>
</dbReference>
<evidence type="ECO:0000259" key="17">
    <source>
        <dbReference type="PROSITE" id="PS50103"/>
    </source>
</evidence>
<dbReference type="EMBL" id="BFAD01000004">
    <property type="protein sequence ID" value="GBE82087.1"/>
    <property type="molecule type" value="Genomic_DNA"/>
</dbReference>
<dbReference type="InterPro" id="IPR035979">
    <property type="entry name" value="RBD_domain_sf"/>
</dbReference>
<evidence type="ECO:0000313" key="19">
    <source>
        <dbReference type="Proteomes" id="UP000287166"/>
    </source>
</evidence>
<dbReference type="OrthoDB" id="10259600at2759"/>
<dbReference type="Proteomes" id="UP000287166">
    <property type="component" value="Unassembled WGS sequence"/>
</dbReference>
<dbReference type="Gene3D" id="3.30.70.330">
    <property type="match status" value="1"/>
</dbReference>
<dbReference type="STRING" id="139825.A0A401GIT0"/>
<dbReference type="GO" id="GO:0017070">
    <property type="term" value="F:U6 snRNA binding"/>
    <property type="evidence" value="ECO:0007669"/>
    <property type="project" value="TreeGrafter"/>
</dbReference>
<dbReference type="PROSITE" id="PS50102">
    <property type="entry name" value="RRM"/>
    <property type="match status" value="1"/>
</dbReference>
<dbReference type="InterPro" id="IPR036855">
    <property type="entry name" value="Znf_CCCH_sf"/>
</dbReference>
<dbReference type="SMART" id="SM00360">
    <property type="entry name" value="RRM"/>
    <property type="match status" value="1"/>
</dbReference>
<dbReference type="Pfam" id="PF16131">
    <property type="entry name" value="Torus"/>
    <property type="match status" value="1"/>
</dbReference>
<keyword evidence="10" id="KW-0508">mRNA splicing</keyword>
<dbReference type="GeneID" id="38779004"/>
<dbReference type="Pfam" id="PF00899">
    <property type="entry name" value="ThiF"/>
    <property type="match status" value="1"/>
</dbReference>
<dbReference type="Gene3D" id="1.20.1420.10">
    <property type="entry name" value="Talin, central domain"/>
    <property type="match status" value="1"/>
</dbReference>
<protein>
    <recommendedName>
        <fullName evidence="3">Pre-mRNA-splicing factor SLT11</fullName>
    </recommendedName>
    <alternativeName>
        <fullName evidence="13">Pre-mRNA-splicing factor slt11</fullName>
    </alternativeName>
</protein>
<comment type="subcellular location">
    <subcellularLocation>
        <location evidence="1">Nucleus</location>
    </subcellularLocation>
</comment>
<dbReference type="SUPFAM" id="SSF54928">
    <property type="entry name" value="RNA-binding domain, RBD"/>
    <property type="match status" value="1"/>
</dbReference>
<dbReference type="Pfam" id="PF13324">
    <property type="entry name" value="GCIP_N"/>
    <property type="match status" value="1"/>
</dbReference>
<reference evidence="18 19" key="1">
    <citation type="journal article" date="2018" name="Sci. Rep.">
        <title>Genome sequence of the cauliflower mushroom Sparassis crispa (Hanabiratake) and its association with beneficial usage.</title>
        <authorList>
            <person name="Kiyama R."/>
            <person name="Furutani Y."/>
            <person name="Kawaguchi K."/>
            <person name="Nakanishi T."/>
        </authorList>
    </citation>
    <scope>NUCLEOTIDE SEQUENCE [LARGE SCALE GENOMIC DNA]</scope>
</reference>
<dbReference type="Pfam" id="PF21369">
    <property type="entry name" value="STL11_N"/>
    <property type="match status" value="1"/>
</dbReference>
<comment type="similarity">
    <text evidence="2">Belongs to the SLT11 family.</text>
</comment>
<dbReference type="GO" id="GO:0045116">
    <property type="term" value="P:protein neddylation"/>
    <property type="evidence" value="ECO:0007669"/>
    <property type="project" value="InterPro"/>
</dbReference>
<evidence type="ECO:0000256" key="7">
    <source>
        <dbReference type="ARBA" id="ARBA00022771"/>
    </source>
</evidence>
<dbReference type="GO" id="GO:0008380">
    <property type="term" value="P:RNA splicing"/>
    <property type="evidence" value="ECO:0007669"/>
    <property type="project" value="UniProtKB-KW"/>
</dbReference>
<dbReference type="SUPFAM" id="SSF90229">
    <property type="entry name" value="CCCH zinc finger"/>
    <property type="match status" value="1"/>
</dbReference>
<organism evidence="18 19">
    <name type="scientific">Sparassis crispa</name>
    <dbReference type="NCBI Taxonomy" id="139825"/>
    <lineage>
        <taxon>Eukaryota</taxon>
        <taxon>Fungi</taxon>
        <taxon>Dikarya</taxon>
        <taxon>Basidiomycota</taxon>
        <taxon>Agaricomycotina</taxon>
        <taxon>Agaricomycetes</taxon>
        <taxon>Polyporales</taxon>
        <taxon>Sparassidaceae</taxon>
        <taxon>Sparassis</taxon>
    </lineage>
</organism>
<evidence type="ECO:0000256" key="13">
    <source>
        <dbReference type="ARBA" id="ARBA00069020"/>
    </source>
</evidence>
<evidence type="ECO:0000259" key="16">
    <source>
        <dbReference type="PROSITE" id="PS50102"/>
    </source>
</evidence>
<dbReference type="Gene3D" id="3.40.50.720">
    <property type="entry name" value="NAD(P)-binding Rossmann-like Domain"/>
    <property type="match status" value="1"/>
</dbReference>
<dbReference type="Pfam" id="PF08825">
    <property type="entry name" value="E2_bind"/>
    <property type="match status" value="1"/>
</dbReference>
<keyword evidence="4" id="KW-0507">mRNA processing</keyword>
<sequence length="1042" mass="114687">MATAVMTNGNASSGDWHDRYFHVDQILDRPGPRTDPSFLAGDGVKDFLRNQCKILVIGAGGLGCEILANLALSGFKDIHVIDMDTIDISNLNRQFLFRPKDVGKPKAIVAAEFIMQRVPGVKVTPYYGKIQDKDDDYYMQFNLVICGLDSVEARRWINATLVNLVDPENPESLKPLIDGGTEGKYICDKKLDTDDPEHIGWLYSVASARAKEFKIEGVTWSLTQGVVKNIIPAIASTNAIIAASCCNEAFKIATSSAAYLNNYFMLIGTDGIYSYTFEHWKRDDCPVCGGEALDISVGKEWTVDRLIEMLVEKQDIQIKKPSLSTVARQIYFQAPPQLEEATRPNLEKKVSELVEDGGDIIVTSSTLPFNLTLRADINKAGWEQSEFPILCETCLGDNAFVRMSKQEYGRSCGTCARPFTVFRWNPGTAMRFKTTVICQTCAKIKNVCQTCLLDLEYGLPTQVRDTALALQNEAPTSEINREYYAQNMDGKMEGSRSLLDSGRASSAGKEMLKQLARTDPYYKRNRPHLCSFYAKGECVRGAECPYRHEMPVDNELSKQNIQDRYHGHNDPVARKIMTSHAEAMGLQPPEDQSIMSIFLTSLPATATEQSIRTRVVQSLPGVQPSQLKSVVHVAKSRCAFVNFKDRASAELAAQAWANGLEMEGEILGVKWGRTLTALRLLSDTCTAAIDGLQPSPTVSPSQASAPSSDVLRKDFVSLLSLVYTSTTKLTLAFRQPEPAYSAAVAPIRDLAAYIAALTTCTSLFDAHGATLSAEVRLAAREVCESVRWLARTLGGDADAGEDNLVRTGEVHDLVDRARRELSANNLAAVRKRWVQDRAILDDTLCEVAEMVETAAVEGDGEDDEFDDGEWDELGLGSSKKMSEVELDRTKKIQPLLRFSTLLHKRVLLDILPTAPPPRTDPTSYNADLDSLPSHSHALVLASEELVAVLYAPQDIFAVTSAISAHGDVVRQLRAVLVDKALLPAPADEVEALAEGVGVMSVTRSAIKGKKDVRKWFDTCFAQIEKLSTNIIDAIALERSNET</sequence>
<feature type="domain" description="C3H1-type" evidence="17">
    <location>
        <begin position="524"/>
        <end position="551"/>
    </location>
</feature>
<comment type="caution">
    <text evidence="18">The sequence shown here is derived from an EMBL/GenBank/DDBJ whole genome shotgun (WGS) entry which is preliminary data.</text>
</comment>
<evidence type="ECO:0000256" key="12">
    <source>
        <dbReference type="ARBA" id="ARBA00025609"/>
    </source>
</evidence>
<dbReference type="GO" id="GO:0071006">
    <property type="term" value="C:U2-type catalytic step 1 spliceosome"/>
    <property type="evidence" value="ECO:0007669"/>
    <property type="project" value="TreeGrafter"/>
</dbReference>
<name>A0A401GIT0_9APHY</name>
<dbReference type="AlphaFoldDB" id="A0A401GIT0"/>
<evidence type="ECO:0000256" key="4">
    <source>
        <dbReference type="ARBA" id="ARBA00022664"/>
    </source>
</evidence>
<evidence type="ECO:0000256" key="15">
    <source>
        <dbReference type="PROSITE-ProRule" id="PRU00723"/>
    </source>
</evidence>
<keyword evidence="8 15" id="KW-0862">Zinc</keyword>
<dbReference type="InterPro" id="IPR000571">
    <property type="entry name" value="Znf_CCCH"/>
</dbReference>
<dbReference type="Pfam" id="PF20936">
    <property type="entry name" value="GCIP_C"/>
    <property type="match status" value="1"/>
</dbReference>
<proteinExistence type="inferred from homology"/>
<keyword evidence="11" id="KW-0539">Nucleus</keyword>
<dbReference type="PANTHER" id="PTHR14089:SF6">
    <property type="entry name" value="PRE-MRNA-SPLICING FACTOR RBM22"/>
    <property type="match status" value="1"/>
</dbReference>
<dbReference type="InterPro" id="IPR035985">
    <property type="entry name" value="Ubiquitin-activating_enz"/>
</dbReference>
<evidence type="ECO:0000256" key="8">
    <source>
        <dbReference type="ARBA" id="ARBA00022833"/>
    </source>
</evidence>
<dbReference type="SMART" id="SM00356">
    <property type="entry name" value="ZnF_C3H1"/>
    <property type="match status" value="1"/>
</dbReference>
<keyword evidence="7 15" id="KW-0863">Zinc-finger</keyword>
<dbReference type="InterPro" id="IPR012677">
    <property type="entry name" value="Nucleotide-bd_a/b_plait_sf"/>
</dbReference>
<dbReference type="InterPro" id="IPR039171">
    <property type="entry name" value="Cwc2/Slt11"/>
</dbReference>
<evidence type="ECO:0000256" key="3">
    <source>
        <dbReference type="ARBA" id="ARBA00019060"/>
    </source>
</evidence>
<evidence type="ECO:0000256" key="9">
    <source>
        <dbReference type="ARBA" id="ARBA00022884"/>
    </source>
</evidence>
<dbReference type="Gene3D" id="1.20.1410.10">
    <property type="entry name" value="I/LWEQ domain"/>
    <property type="match status" value="1"/>
</dbReference>
<keyword evidence="19" id="KW-1185">Reference proteome</keyword>
<comment type="function">
    <text evidence="12">Involved in pre-mRNA splicing. Facilitates the cooperative formation of U2/U6 helix II in association with stem II in the spliceosome. Binds to RNA.</text>
</comment>
<gene>
    <name evidence="18" type="ORF">SCP_0404660</name>
</gene>
<dbReference type="GO" id="GO:0000974">
    <property type="term" value="C:Prp19 complex"/>
    <property type="evidence" value="ECO:0007669"/>
    <property type="project" value="TreeGrafter"/>
</dbReference>
<dbReference type="InterPro" id="IPR049318">
    <property type="entry name" value="GCIP_C"/>
</dbReference>
<dbReference type="GO" id="GO:0019781">
    <property type="term" value="F:NEDD8 activating enzyme activity"/>
    <property type="evidence" value="ECO:0007669"/>
    <property type="project" value="InterPro"/>
</dbReference>
<dbReference type="GO" id="GO:0006397">
    <property type="term" value="P:mRNA processing"/>
    <property type="evidence" value="ECO:0007669"/>
    <property type="project" value="UniProtKB-KW"/>
</dbReference>
<dbReference type="InterPro" id="IPR000504">
    <property type="entry name" value="RRM_dom"/>
</dbReference>
<accession>A0A401GIT0</accession>
<dbReference type="PANTHER" id="PTHR14089">
    <property type="entry name" value="PRE-MRNA-SPLICING FACTOR RBM22"/>
    <property type="match status" value="1"/>
</dbReference>
<dbReference type="Gene3D" id="3.10.290.20">
    <property type="entry name" value="Ubiquitin-like 2 activating enzyme e1b. Chain: B, domain 3"/>
    <property type="match status" value="1"/>
</dbReference>
<evidence type="ECO:0000256" key="5">
    <source>
        <dbReference type="ARBA" id="ARBA00022723"/>
    </source>
</evidence>
<dbReference type="InterPro" id="IPR032297">
    <property type="entry name" value="Torus"/>
</dbReference>
<evidence type="ECO:0000256" key="6">
    <source>
        <dbReference type="ARBA" id="ARBA00022728"/>
    </source>
</evidence>
<evidence type="ECO:0000256" key="2">
    <source>
        <dbReference type="ARBA" id="ARBA00007781"/>
    </source>
</evidence>
<feature type="zinc finger region" description="C3H1-type" evidence="15">
    <location>
        <begin position="524"/>
        <end position="551"/>
    </location>
</feature>
<evidence type="ECO:0000256" key="10">
    <source>
        <dbReference type="ARBA" id="ARBA00023187"/>
    </source>
</evidence>
<keyword evidence="5 15" id="KW-0479">Metal-binding</keyword>
<evidence type="ECO:0000313" key="18">
    <source>
        <dbReference type="EMBL" id="GBE82087.1"/>
    </source>
</evidence>
<dbReference type="SUPFAM" id="SSF69572">
    <property type="entry name" value="Activating enzymes of the ubiquitin-like proteins"/>
    <property type="match status" value="1"/>
</dbReference>
<dbReference type="PROSITE" id="PS50103">
    <property type="entry name" value="ZF_C3H1"/>
    <property type="match status" value="1"/>
</dbReference>
<evidence type="ECO:0000256" key="11">
    <source>
        <dbReference type="ARBA" id="ARBA00023242"/>
    </source>
</evidence>
<dbReference type="SMART" id="SM01181">
    <property type="entry name" value="E2_bind"/>
    <property type="match status" value="1"/>
</dbReference>
<dbReference type="GO" id="GO:0071007">
    <property type="term" value="C:U2-type catalytic step 2 spliceosome"/>
    <property type="evidence" value="ECO:0007669"/>
    <property type="project" value="TreeGrafter"/>
</dbReference>
<dbReference type="FunFam" id="3.10.290.20:FF:000003">
    <property type="entry name" value="Ubiquitin-activating enzyme E1 C"/>
    <property type="match status" value="1"/>
</dbReference>
<keyword evidence="6" id="KW-0747">Spliceosome</keyword>
<dbReference type="InterPro" id="IPR049317">
    <property type="entry name" value="GCIP-like_N"/>
</dbReference>
<dbReference type="InParanoid" id="A0A401GIT0"/>
<keyword evidence="9 14" id="KW-0694">RNA-binding</keyword>
<dbReference type="FunFam" id="4.10.1000.10:FF:000006">
    <property type="entry name" value="Putative pre-mrna-splicing factor rbm22"/>
    <property type="match status" value="1"/>
</dbReference>
<evidence type="ECO:0000256" key="1">
    <source>
        <dbReference type="ARBA" id="ARBA00004123"/>
    </source>
</evidence>